<comment type="pathway">
    <text evidence="1 10">Amino-acid biosynthesis; L-histidine biosynthesis; L-histidine from 5-phospho-alpha-D-ribose 1-diphosphate: step 5/9.</text>
</comment>
<dbReference type="GeneID" id="32900707"/>
<feature type="domain" description="Glutamine amidotransferase" evidence="12">
    <location>
        <begin position="6"/>
        <end position="197"/>
    </location>
</feature>
<dbReference type="HAMAP" id="MF_00278">
    <property type="entry name" value="HisH"/>
    <property type="match status" value="1"/>
</dbReference>
<dbReference type="InterPro" id="IPR029062">
    <property type="entry name" value="Class_I_gatase-like"/>
</dbReference>
<keyword evidence="4 10" id="KW-0378">Hydrolase</keyword>
<comment type="catalytic activity">
    <reaction evidence="8 10">
        <text>5-[(5-phospho-1-deoxy-D-ribulos-1-ylimino)methylamino]-1-(5-phospho-beta-D-ribosyl)imidazole-4-carboxamide + L-glutamine = D-erythro-1-(imidazol-4-yl)glycerol 3-phosphate + 5-amino-1-(5-phospho-beta-D-ribosyl)imidazole-4-carboxamide + L-glutamate + H(+)</text>
        <dbReference type="Rhea" id="RHEA:24793"/>
        <dbReference type="ChEBI" id="CHEBI:15378"/>
        <dbReference type="ChEBI" id="CHEBI:29985"/>
        <dbReference type="ChEBI" id="CHEBI:58278"/>
        <dbReference type="ChEBI" id="CHEBI:58359"/>
        <dbReference type="ChEBI" id="CHEBI:58475"/>
        <dbReference type="ChEBI" id="CHEBI:58525"/>
        <dbReference type="EC" id="4.3.2.10"/>
    </reaction>
</comment>
<keyword evidence="14" id="KW-1185">Reference proteome</keyword>
<evidence type="ECO:0000313" key="14">
    <source>
        <dbReference type="Proteomes" id="UP000249949"/>
    </source>
</evidence>
<feature type="active site" description="Nucleophile" evidence="10 11">
    <location>
        <position position="80"/>
    </location>
</feature>
<evidence type="ECO:0000256" key="4">
    <source>
        <dbReference type="ARBA" id="ARBA00022801"/>
    </source>
</evidence>
<evidence type="ECO:0000256" key="10">
    <source>
        <dbReference type="HAMAP-Rule" id="MF_00278"/>
    </source>
</evidence>
<evidence type="ECO:0000256" key="2">
    <source>
        <dbReference type="ARBA" id="ARBA00011152"/>
    </source>
</evidence>
<comment type="function">
    <text evidence="10">IGPS catalyzes the conversion of PRFAR and glutamine to IGP, AICAR and glutamate. The HisH subunit catalyzes the hydrolysis of glutamine to glutamate and ammonia as part of the synthesis of IGP and AICAR. The resulting ammonia molecule is channeled to the active site of HisF.</text>
</comment>
<evidence type="ECO:0000256" key="7">
    <source>
        <dbReference type="ARBA" id="ARBA00023239"/>
    </source>
</evidence>
<organism evidence="13 14">
    <name type="scientific">Candidatus Nitrosomarinus catalinensis</name>
    <dbReference type="NCBI Taxonomy" id="1898749"/>
    <lineage>
        <taxon>Archaea</taxon>
        <taxon>Nitrososphaerota</taxon>
        <taxon>Nitrososphaeria</taxon>
        <taxon>Nitrosopumilales</taxon>
        <taxon>Nitrosopumilaceae</taxon>
        <taxon>Candidatus Nitrosomarinus</taxon>
    </lineage>
</organism>
<dbReference type="PROSITE" id="PS51273">
    <property type="entry name" value="GATASE_TYPE_1"/>
    <property type="match status" value="1"/>
</dbReference>
<dbReference type="OrthoDB" id="33401at2157"/>
<dbReference type="GO" id="GO:0000105">
    <property type="term" value="P:L-histidine biosynthetic process"/>
    <property type="evidence" value="ECO:0007669"/>
    <property type="project" value="UniProtKB-UniRule"/>
</dbReference>
<dbReference type="EC" id="3.5.1.2" evidence="10"/>
<dbReference type="InterPro" id="IPR010139">
    <property type="entry name" value="Imidazole-glycPsynth_HisH"/>
</dbReference>
<evidence type="ECO:0000313" key="13">
    <source>
        <dbReference type="EMBL" id="ARS63837.1"/>
    </source>
</evidence>
<gene>
    <name evidence="10" type="primary">hisH</name>
    <name evidence="13" type="ORF">NMSP_0206</name>
</gene>
<comment type="subcellular location">
    <subcellularLocation>
        <location evidence="10">Cytoplasm</location>
    </subcellularLocation>
</comment>
<feature type="active site" evidence="10 11">
    <location>
        <position position="181"/>
    </location>
</feature>
<dbReference type="NCBIfam" id="TIGR01855">
    <property type="entry name" value="IMP_synth_hisH"/>
    <property type="match status" value="1"/>
</dbReference>
<dbReference type="EC" id="4.3.2.10" evidence="10"/>
<reference evidence="13 14" key="1">
    <citation type="journal article" date="2017" name="Environ. Microbiol.">
        <title>Genome and epigenome of a novel marine Thaumarchaeota strain suggest viral infection, phosphorothioation DNA modification and multiple restriction systems.</title>
        <authorList>
            <person name="Ahlgren N.A."/>
            <person name="Chen Y."/>
            <person name="Needham D.M."/>
            <person name="Parada A.E."/>
            <person name="Sachdeva R."/>
            <person name="Trinh V."/>
            <person name="Chen T."/>
            <person name="Fuhrman J.A."/>
        </authorList>
    </citation>
    <scope>NUCLEOTIDE SEQUENCE [LARGE SCALE GENOMIC DNA]</scope>
    <source>
        <strain evidence="13 14">SPOT01</strain>
    </source>
</reference>
<evidence type="ECO:0000259" key="12">
    <source>
        <dbReference type="Pfam" id="PF00117"/>
    </source>
</evidence>
<dbReference type="AlphaFoldDB" id="A0A2Z2HI34"/>
<name>A0A2Z2HI34_9ARCH</name>
<evidence type="ECO:0000256" key="1">
    <source>
        <dbReference type="ARBA" id="ARBA00005091"/>
    </source>
</evidence>
<dbReference type="SUPFAM" id="SSF52317">
    <property type="entry name" value="Class I glutamine amidotransferase-like"/>
    <property type="match status" value="1"/>
</dbReference>
<comment type="catalytic activity">
    <reaction evidence="9 10">
        <text>L-glutamine + H2O = L-glutamate + NH4(+)</text>
        <dbReference type="Rhea" id="RHEA:15889"/>
        <dbReference type="ChEBI" id="CHEBI:15377"/>
        <dbReference type="ChEBI" id="CHEBI:28938"/>
        <dbReference type="ChEBI" id="CHEBI:29985"/>
        <dbReference type="ChEBI" id="CHEBI:58359"/>
        <dbReference type="EC" id="3.5.1.2"/>
    </reaction>
</comment>
<keyword evidence="3 10" id="KW-0028">Amino-acid biosynthesis</keyword>
<keyword evidence="10" id="KW-0963">Cytoplasm</keyword>
<keyword evidence="7 10" id="KW-0456">Lyase</keyword>
<dbReference type="KEGG" id="nct:NMSP_0206"/>
<dbReference type="PANTHER" id="PTHR42701">
    <property type="entry name" value="IMIDAZOLE GLYCEROL PHOSPHATE SYNTHASE SUBUNIT HISH"/>
    <property type="match status" value="1"/>
</dbReference>
<evidence type="ECO:0000256" key="9">
    <source>
        <dbReference type="ARBA" id="ARBA00049534"/>
    </source>
</evidence>
<dbReference type="Proteomes" id="UP000249949">
    <property type="component" value="Chromosome"/>
</dbReference>
<keyword evidence="5 10" id="KW-0315">Glutamine amidotransferase</keyword>
<comment type="subunit">
    <text evidence="2 10">Heterodimer of HisH and HisF.</text>
</comment>
<dbReference type="Pfam" id="PF00117">
    <property type="entry name" value="GATase"/>
    <property type="match status" value="1"/>
</dbReference>
<sequence length="202" mass="22256">MVNLAIFDYGAGNIFSLKNSLEQAGASVDVITSFDKSNIYSGLLLPGVGNFDPAIQSINENSKTKFHDYVKEDTPVLGICLGMEMFFEKSEEGVEKGFNVIDGEIVVLPSTMKVPHMGWNNLEIKKSGTILEGVDDGSWVYFVHSYRAKPKSDDVITAESDYGVKVPAVVEKNNFFGTQFHPEKSGDVGKIMIQNFLNVCKK</sequence>
<dbReference type="GO" id="GO:0016829">
    <property type="term" value="F:lyase activity"/>
    <property type="evidence" value="ECO:0007669"/>
    <property type="project" value="UniProtKB-KW"/>
</dbReference>
<accession>A0A2Z2HI34</accession>
<dbReference type="GO" id="GO:0000107">
    <property type="term" value="F:imidazoleglycerol-phosphate synthase activity"/>
    <property type="evidence" value="ECO:0007669"/>
    <property type="project" value="UniProtKB-UniRule"/>
</dbReference>
<dbReference type="PANTHER" id="PTHR42701:SF1">
    <property type="entry name" value="IMIDAZOLE GLYCEROL PHOSPHATE SYNTHASE SUBUNIT HISH"/>
    <property type="match status" value="1"/>
</dbReference>
<evidence type="ECO:0000256" key="8">
    <source>
        <dbReference type="ARBA" id="ARBA00047838"/>
    </source>
</evidence>
<dbReference type="GO" id="GO:0005737">
    <property type="term" value="C:cytoplasm"/>
    <property type="evidence" value="ECO:0007669"/>
    <property type="project" value="UniProtKB-SubCell"/>
</dbReference>
<evidence type="ECO:0000256" key="6">
    <source>
        <dbReference type="ARBA" id="ARBA00023102"/>
    </source>
</evidence>
<proteinExistence type="inferred from homology"/>
<keyword evidence="6 10" id="KW-0368">Histidine biosynthesis</keyword>
<dbReference type="Gene3D" id="3.40.50.880">
    <property type="match status" value="1"/>
</dbReference>
<dbReference type="UniPathway" id="UPA00031">
    <property type="reaction ID" value="UER00010"/>
</dbReference>
<evidence type="ECO:0000256" key="3">
    <source>
        <dbReference type="ARBA" id="ARBA00022605"/>
    </source>
</evidence>
<evidence type="ECO:0000256" key="11">
    <source>
        <dbReference type="PIRSR" id="PIRSR000495-1"/>
    </source>
</evidence>
<evidence type="ECO:0000256" key="5">
    <source>
        <dbReference type="ARBA" id="ARBA00022962"/>
    </source>
</evidence>
<dbReference type="InterPro" id="IPR017926">
    <property type="entry name" value="GATASE"/>
</dbReference>
<feature type="active site" evidence="10 11">
    <location>
        <position position="183"/>
    </location>
</feature>
<protein>
    <recommendedName>
        <fullName evidence="10">Imidazole glycerol phosphate synthase subunit HisH</fullName>
        <ecNumber evidence="10">4.3.2.10</ecNumber>
    </recommendedName>
    <alternativeName>
        <fullName evidence="10">IGP synthase glutaminase subunit</fullName>
        <ecNumber evidence="10">3.5.1.2</ecNumber>
    </alternativeName>
    <alternativeName>
        <fullName evidence="10">IGP synthase subunit HisH</fullName>
    </alternativeName>
    <alternativeName>
        <fullName evidence="10">ImGP synthase subunit HisH</fullName>
        <shortName evidence="10">IGPS subunit HisH</shortName>
    </alternativeName>
</protein>
<dbReference type="RefSeq" id="WP_086907057.1">
    <property type="nucleotide sequence ID" value="NZ_CP021324.1"/>
</dbReference>
<dbReference type="PIRSF" id="PIRSF000495">
    <property type="entry name" value="Amidotransf_hisH"/>
    <property type="match status" value="1"/>
</dbReference>
<dbReference type="CDD" id="cd01748">
    <property type="entry name" value="GATase1_IGP_Synthase"/>
    <property type="match status" value="1"/>
</dbReference>
<dbReference type="GO" id="GO:0004359">
    <property type="term" value="F:glutaminase activity"/>
    <property type="evidence" value="ECO:0007669"/>
    <property type="project" value="UniProtKB-EC"/>
</dbReference>
<dbReference type="EMBL" id="CP021324">
    <property type="protein sequence ID" value="ARS63837.1"/>
    <property type="molecule type" value="Genomic_DNA"/>
</dbReference>